<dbReference type="InterPro" id="IPR036514">
    <property type="entry name" value="SGNH_hydro_sf"/>
</dbReference>
<feature type="active site" description="Nucleophile" evidence="1">
    <location>
        <position position="86"/>
    </location>
</feature>
<accession>A0A9X3NP58</accession>
<dbReference type="PANTHER" id="PTHR37981">
    <property type="entry name" value="LIPASE 2"/>
    <property type="match status" value="1"/>
</dbReference>
<dbReference type="Proteomes" id="UP001140076">
    <property type="component" value="Unassembled WGS sequence"/>
</dbReference>
<feature type="disulfide bond" evidence="2">
    <location>
        <begin position="179"/>
        <end position="191"/>
    </location>
</feature>
<feature type="disulfide bond" evidence="2">
    <location>
        <begin position="106"/>
        <end position="132"/>
    </location>
</feature>
<evidence type="ECO:0000313" key="4">
    <source>
        <dbReference type="EMBL" id="MDA0566918.1"/>
    </source>
</evidence>
<dbReference type="EMBL" id="JAJAQC010000043">
    <property type="protein sequence ID" value="MDA0566918.1"/>
    <property type="molecule type" value="Genomic_DNA"/>
</dbReference>
<dbReference type="SUPFAM" id="SSF52266">
    <property type="entry name" value="SGNH hydrolase"/>
    <property type="match status" value="1"/>
</dbReference>
<dbReference type="PROSITE" id="PS51318">
    <property type="entry name" value="TAT"/>
    <property type="match status" value="1"/>
</dbReference>
<dbReference type="InterPro" id="IPR013830">
    <property type="entry name" value="SGNH_hydro"/>
</dbReference>
<feature type="domain" description="SGNH hydrolase-type esterase" evidence="3">
    <location>
        <begin position="82"/>
        <end position="332"/>
    </location>
</feature>
<protein>
    <submittedName>
        <fullName evidence="4">SGNH/GDSL hydrolase family protein</fullName>
    </submittedName>
</protein>
<comment type="caution">
    <text evidence="4">The sequence shown here is derived from an EMBL/GenBank/DDBJ whole genome shotgun (WGS) entry which is preliminary data.</text>
</comment>
<dbReference type="Pfam" id="PF13472">
    <property type="entry name" value="Lipase_GDSL_2"/>
    <property type="match status" value="1"/>
</dbReference>
<dbReference type="AlphaFoldDB" id="A0A9X3NP58"/>
<evidence type="ECO:0000259" key="3">
    <source>
        <dbReference type="Pfam" id="PF13472"/>
    </source>
</evidence>
<feature type="active site" evidence="1">
    <location>
        <position position="325"/>
    </location>
</feature>
<dbReference type="CDD" id="cd01823">
    <property type="entry name" value="SEST_like"/>
    <property type="match status" value="1"/>
</dbReference>
<evidence type="ECO:0000313" key="5">
    <source>
        <dbReference type="Proteomes" id="UP001140076"/>
    </source>
</evidence>
<name>A0A9X3NP58_9ACTN</name>
<keyword evidence="5" id="KW-1185">Reference proteome</keyword>
<keyword evidence="4" id="KW-0378">Hydrolase</keyword>
<dbReference type="GO" id="GO:0019433">
    <property type="term" value="P:triglyceride catabolic process"/>
    <property type="evidence" value="ECO:0007669"/>
    <property type="project" value="TreeGrafter"/>
</dbReference>
<dbReference type="InterPro" id="IPR006311">
    <property type="entry name" value="TAT_signal"/>
</dbReference>
<dbReference type="RefSeq" id="WP_270074169.1">
    <property type="nucleotide sequence ID" value="NZ_JAJAQC010000043.1"/>
</dbReference>
<evidence type="ECO:0000256" key="2">
    <source>
        <dbReference type="PIRSR" id="PIRSR637460-2"/>
    </source>
</evidence>
<keyword evidence="2" id="KW-1015">Disulfide bond</keyword>
<gene>
    <name evidence="4" type="ORF">LG943_21755</name>
</gene>
<evidence type="ECO:0000256" key="1">
    <source>
        <dbReference type="PIRSR" id="PIRSR637460-1"/>
    </source>
</evidence>
<dbReference type="PANTHER" id="PTHR37981:SF1">
    <property type="entry name" value="SGNH HYDROLASE-TYPE ESTERASE DOMAIN-CONTAINING PROTEIN"/>
    <property type="match status" value="1"/>
</dbReference>
<proteinExistence type="predicted"/>
<reference evidence="4" key="1">
    <citation type="submission" date="2021-10" db="EMBL/GenBank/DDBJ databases">
        <title>Streptomonospora sp. nov., isolated from mangrove soil.</title>
        <authorList>
            <person name="Chen X."/>
            <person name="Ge X."/>
            <person name="Liu W."/>
        </authorList>
    </citation>
    <scope>NUCLEOTIDE SEQUENCE</scope>
    <source>
        <strain evidence="4">S1-112</strain>
    </source>
</reference>
<sequence>MRVPELSRRRLVAAAAAALVLVCVAVLLVPAARHGVVTAWCDITQSACPPTADDPRRDYADGSGWRRRLDPVEAATWGNYVALGDSYSSGDGAGDYAEGTAAAGGCYRSDNAYPRRVAAAHDLEERLGFYACSSQRGWAMLDTLGEPTSQIDRVGAHTSLVTLGIGGNDVGFTKILRACMARVPLVETQACTDQEDEIEQRMRTFGPTLEEIVLEIRERAPDARILVVGYPRLFPGDPDSMYYTLAPHDQEWLNTITQRFNEQIAEDVAALDSEIVAAGQTGSVEYVRMYTALRGHEVGAEDPWLNGVLLADFADGLEIDRSTFHPNARGQQEFAERVLDQVEEGPERPLYAALETLDGADPEVLAAELD</sequence>
<organism evidence="4 5">
    <name type="scientific">Streptomonospora mangrovi</name>
    <dbReference type="NCBI Taxonomy" id="2883123"/>
    <lineage>
        <taxon>Bacteria</taxon>
        <taxon>Bacillati</taxon>
        <taxon>Actinomycetota</taxon>
        <taxon>Actinomycetes</taxon>
        <taxon>Streptosporangiales</taxon>
        <taxon>Nocardiopsidaceae</taxon>
        <taxon>Streptomonospora</taxon>
    </lineage>
</organism>
<dbReference type="Gene3D" id="3.40.50.1110">
    <property type="entry name" value="SGNH hydrolase"/>
    <property type="match status" value="1"/>
</dbReference>
<dbReference type="InterPro" id="IPR037460">
    <property type="entry name" value="SEST-like"/>
</dbReference>
<dbReference type="GO" id="GO:0004806">
    <property type="term" value="F:triacylglycerol lipase activity"/>
    <property type="evidence" value="ECO:0007669"/>
    <property type="project" value="TreeGrafter"/>
</dbReference>